<dbReference type="AlphaFoldDB" id="A0A2U9IPS3"/>
<dbReference type="InterPro" id="IPR035923">
    <property type="entry name" value="TT1751-like_sf"/>
</dbReference>
<sequence>MNIKRCKLDIEECIQTIKSRITSNGAKIFAEIDHSKNAKDVGLSLGEDRVIIFGNPAAGTILMQIDRKISYDLPLRIAIWKDDNNNTFVEYKMPSEIAKEYGINHNILKKMDEFMNIILEGILE</sequence>
<name>A0A2U9IPS3_9CREN</name>
<dbReference type="KEGG" id="asul:DFR86_10790"/>
<evidence type="ECO:0000259" key="1">
    <source>
        <dbReference type="Pfam" id="PF03625"/>
    </source>
</evidence>
<dbReference type="PANTHER" id="PTHR38342">
    <property type="entry name" value="SLR5037 PROTEIN"/>
    <property type="match status" value="1"/>
</dbReference>
<dbReference type="GeneID" id="36838461"/>
<dbReference type="Pfam" id="PF03625">
    <property type="entry name" value="DUF302"/>
    <property type="match status" value="1"/>
</dbReference>
<feature type="domain" description="DUF302" evidence="1">
    <location>
        <begin position="32"/>
        <end position="94"/>
    </location>
</feature>
<dbReference type="InterPro" id="IPR005180">
    <property type="entry name" value="DUF302"/>
</dbReference>
<proteinExistence type="predicted"/>
<dbReference type="Proteomes" id="UP000248410">
    <property type="component" value="Chromosome"/>
</dbReference>
<protein>
    <recommendedName>
        <fullName evidence="1">DUF302 domain-containing protein</fullName>
    </recommendedName>
</protein>
<evidence type="ECO:0000313" key="3">
    <source>
        <dbReference type="Proteomes" id="UP000248410"/>
    </source>
</evidence>
<accession>A0A2U9IPS3</accession>
<dbReference type="Gene3D" id="3.30.310.70">
    <property type="entry name" value="TT1751-like domain"/>
    <property type="match status" value="1"/>
</dbReference>
<dbReference type="RefSeq" id="WP_110380864.1">
    <property type="nucleotide sequence ID" value="NZ_CP029288.2"/>
</dbReference>
<evidence type="ECO:0000313" key="2">
    <source>
        <dbReference type="EMBL" id="AWR97974.1"/>
    </source>
</evidence>
<dbReference type="OrthoDB" id="157520at2157"/>
<dbReference type="EMBL" id="CP029288">
    <property type="protein sequence ID" value="AWR97974.1"/>
    <property type="molecule type" value="Genomic_DNA"/>
</dbReference>
<gene>
    <name evidence="2" type="ORF">DFR86_10790</name>
</gene>
<dbReference type="CDD" id="cd14797">
    <property type="entry name" value="DUF302"/>
    <property type="match status" value="1"/>
</dbReference>
<organism evidence="2 3">
    <name type="scientific">Acidianus sulfidivorans JP7</name>
    <dbReference type="NCBI Taxonomy" id="619593"/>
    <lineage>
        <taxon>Archaea</taxon>
        <taxon>Thermoproteota</taxon>
        <taxon>Thermoprotei</taxon>
        <taxon>Sulfolobales</taxon>
        <taxon>Sulfolobaceae</taxon>
        <taxon>Acidianus</taxon>
    </lineage>
</organism>
<reference evidence="2 3" key="1">
    <citation type="submission" date="2018-05" db="EMBL/GenBank/DDBJ databases">
        <title>Complete Genome Sequences of Extremely Thermoacidophilic, Metal-Mobilizing Type-Strain Members of the Archaeal Family Sulfolobaceae: Acidianus brierleyi DSM-1651T, Acidianus sulfidivorans DSM-18786T, Metallosphaera hakonensis DSM-7519T, and Metallosphaera prunae DSM-10039T.</title>
        <authorList>
            <person name="Counts J.A."/>
            <person name="Kelly R.M."/>
        </authorList>
    </citation>
    <scope>NUCLEOTIDE SEQUENCE [LARGE SCALE GENOMIC DNA]</scope>
    <source>
        <strain evidence="2 3">JP7</strain>
    </source>
</reference>
<keyword evidence="3" id="KW-1185">Reference proteome</keyword>
<dbReference type="PANTHER" id="PTHR38342:SF2">
    <property type="entry name" value="INNER MEMBRANE OR EXPORTED"/>
    <property type="match status" value="1"/>
</dbReference>
<dbReference type="SUPFAM" id="SSF103247">
    <property type="entry name" value="TT1751-like"/>
    <property type="match status" value="1"/>
</dbReference>